<dbReference type="Gene3D" id="3.30.450.20">
    <property type="entry name" value="PAS domain"/>
    <property type="match status" value="1"/>
</dbReference>
<dbReference type="InterPro" id="IPR000014">
    <property type="entry name" value="PAS"/>
</dbReference>
<comment type="subcellular location">
    <subcellularLocation>
        <location evidence="1">Membrane</location>
    </subcellularLocation>
</comment>
<proteinExistence type="predicted"/>
<dbReference type="SUPFAM" id="SSF58104">
    <property type="entry name" value="Methyl-accepting chemotaxis protein (MCP) signaling domain"/>
    <property type="match status" value="1"/>
</dbReference>
<dbReference type="PANTHER" id="PTHR32089:SF52">
    <property type="entry name" value="CHEMOTAXIS SIGNAL TRANSDUCTION SYSTEM METHYL ACCEPTING SENSORY TRANSDUCER WITH PAS SENSORY DOMAIN"/>
    <property type="match status" value="1"/>
</dbReference>
<evidence type="ECO:0000313" key="6">
    <source>
        <dbReference type="EMBL" id="KIF52484.1"/>
    </source>
</evidence>
<dbReference type="PROSITE" id="PS50111">
    <property type="entry name" value="CHEMOTAXIS_TRANSDUC_2"/>
    <property type="match status" value="1"/>
</dbReference>
<dbReference type="Pfam" id="PF08447">
    <property type="entry name" value="PAS_3"/>
    <property type="match status" value="1"/>
</dbReference>
<evidence type="ECO:0000313" key="7">
    <source>
        <dbReference type="Proteomes" id="UP000031586"/>
    </source>
</evidence>
<dbReference type="InterPro" id="IPR013655">
    <property type="entry name" value="PAS_fold_3"/>
</dbReference>
<dbReference type="Pfam" id="PF00015">
    <property type="entry name" value="MCPsignal"/>
    <property type="match status" value="1"/>
</dbReference>
<gene>
    <name evidence="6" type="ORF">H735_15200</name>
</gene>
<evidence type="ECO:0000256" key="1">
    <source>
        <dbReference type="ARBA" id="ARBA00004370"/>
    </source>
</evidence>
<dbReference type="GO" id="GO:0006935">
    <property type="term" value="P:chemotaxis"/>
    <property type="evidence" value="ECO:0007669"/>
    <property type="project" value="UniProtKB-ARBA"/>
</dbReference>
<dbReference type="PATRIC" id="fig|1229493.5.peg.2185"/>
<evidence type="ECO:0000259" key="4">
    <source>
        <dbReference type="PROSITE" id="PS50111"/>
    </source>
</evidence>
<dbReference type="CDD" id="cd00130">
    <property type="entry name" value="PAS"/>
    <property type="match status" value="1"/>
</dbReference>
<dbReference type="SUPFAM" id="SSF55785">
    <property type="entry name" value="PYP-like sensor domain (PAS domain)"/>
    <property type="match status" value="1"/>
</dbReference>
<feature type="domain" description="PAS" evidence="5">
    <location>
        <begin position="6"/>
        <end position="52"/>
    </location>
</feature>
<feature type="domain" description="Methyl-accepting transducer" evidence="4">
    <location>
        <begin position="247"/>
        <end position="483"/>
    </location>
</feature>
<dbReference type="EMBL" id="JPRD01000023">
    <property type="protein sequence ID" value="KIF52484.1"/>
    <property type="molecule type" value="Genomic_DNA"/>
</dbReference>
<dbReference type="PANTHER" id="PTHR32089">
    <property type="entry name" value="METHYL-ACCEPTING CHEMOTAXIS PROTEIN MCPB"/>
    <property type="match status" value="1"/>
</dbReference>
<dbReference type="SMART" id="SM00283">
    <property type="entry name" value="MA"/>
    <property type="match status" value="1"/>
</dbReference>
<dbReference type="SMART" id="SM00091">
    <property type="entry name" value="PAS"/>
    <property type="match status" value="1"/>
</dbReference>
<evidence type="ECO:0000256" key="2">
    <source>
        <dbReference type="ARBA" id="ARBA00023224"/>
    </source>
</evidence>
<name>A0A0C1Z8I6_9VIBR</name>
<dbReference type="InterPro" id="IPR004089">
    <property type="entry name" value="MCPsignal_dom"/>
</dbReference>
<accession>A0A0C1Z8I6</accession>
<sequence>MSVSTSNKAQETLVGDSDELVSTTDLKGVITYCNDAFCRIAEYSHDELLGQNHNIVRHGDMPKAAFGDMWTRLKQGKAWRGIVKNSTKSGGYYWVDAYVTPIYEGHQMVGYQSVRVKPKREWVDIASKAYQGLLKAEKSGRAWSLKLNETLRYAILLGALAAPVTSFALSLEGPLAWLATLLPAGVLTVLFRQELIDTPQQFKKLQAQYDSVSRLVYSGNKPFSIADFHIKMLSARIRTVLGRMTDSARPLQNCAEELSHTTAEVLTALTQQNKDIHEVRDAADSMEASANSVSSSTHDAHLLIDDTLKSCLMAKETIDQTHTNLAQLSLQAEKATETTYQLSDQAQKVSQLMEEIGGIADQTNLLALNAAIEAARAGEQGRGFAVVADEVRALSGRTSNATEQIKASIEAMLMTIQGWQKDIIANKDQTDTCSQVAEQSAARLSEVEQMMQTMSGLMVNVADSANKQLQLSSDVNQHIHSIASTAEQNLAATHSVEQNSKQLKDQVQDFYRLAIQFEEK</sequence>
<dbReference type="RefSeq" id="WP_020194812.1">
    <property type="nucleotide sequence ID" value="NZ_BAOH01000007.1"/>
</dbReference>
<dbReference type="PROSITE" id="PS50112">
    <property type="entry name" value="PAS"/>
    <property type="match status" value="1"/>
</dbReference>
<keyword evidence="2 3" id="KW-0807">Transducer</keyword>
<protein>
    <submittedName>
        <fullName evidence="6">Chemotaxis protein</fullName>
    </submittedName>
</protein>
<dbReference type="InterPro" id="IPR035965">
    <property type="entry name" value="PAS-like_dom_sf"/>
</dbReference>
<comment type="caution">
    <text evidence="6">The sequence shown here is derived from an EMBL/GenBank/DDBJ whole genome shotgun (WGS) entry which is preliminary data.</text>
</comment>
<dbReference type="AlphaFoldDB" id="A0A0C1Z8I6"/>
<dbReference type="NCBIfam" id="TIGR00229">
    <property type="entry name" value="sensory_box"/>
    <property type="match status" value="1"/>
</dbReference>
<reference evidence="6 7" key="1">
    <citation type="submission" date="2014-07" db="EMBL/GenBank/DDBJ databases">
        <title>Unique and conserved regions in Vibrio harveyi and related species in comparison with the shrimp pathogen Vibrio harveyi CAIM 1792.</title>
        <authorList>
            <person name="Espinoza-Valles I."/>
            <person name="Vora G."/>
            <person name="Leekitcharoenphon P."/>
            <person name="Ussery D."/>
            <person name="Hoj L."/>
            <person name="Gomez-Gil B."/>
        </authorList>
    </citation>
    <scope>NUCLEOTIDE SEQUENCE [LARGE SCALE GENOMIC DNA]</scope>
    <source>
        <strain evidence="7">CAIM 1854 / LMG 25443</strain>
    </source>
</reference>
<evidence type="ECO:0000259" key="5">
    <source>
        <dbReference type="PROSITE" id="PS50112"/>
    </source>
</evidence>
<dbReference type="GO" id="GO:0007165">
    <property type="term" value="P:signal transduction"/>
    <property type="evidence" value="ECO:0007669"/>
    <property type="project" value="UniProtKB-KW"/>
</dbReference>
<dbReference type="Proteomes" id="UP000031586">
    <property type="component" value="Unassembled WGS sequence"/>
</dbReference>
<organism evidence="6 7">
    <name type="scientific">Vibrio owensii CAIM 1854 = LMG 25443</name>
    <dbReference type="NCBI Taxonomy" id="1229493"/>
    <lineage>
        <taxon>Bacteria</taxon>
        <taxon>Pseudomonadati</taxon>
        <taxon>Pseudomonadota</taxon>
        <taxon>Gammaproteobacteria</taxon>
        <taxon>Vibrionales</taxon>
        <taxon>Vibrionaceae</taxon>
        <taxon>Vibrio</taxon>
    </lineage>
</organism>
<dbReference type="Gene3D" id="1.10.287.950">
    <property type="entry name" value="Methyl-accepting chemotaxis protein"/>
    <property type="match status" value="1"/>
</dbReference>
<evidence type="ECO:0000256" key="3">
    <source>
        <dbReference type="PROSITE-ProRule" id="PRU00284"/>
    </source>
</evidence>
<dbReference type="GO" id="GO:0016020">
    <property type="term" value="C:membrane"/>
    <property type="evidence" value="ECO:0007669"/>
    <property type="project" value="UniProtKB-SubCell"/>
</dbReference>